<gene>
    <name evidence="2" type="ORF">SAMN06265370_105142</name>
</gene>
<dbReference type="AlphaFoldDB" id="A0A238WGD4"/>
<accession>A0A238WGD4</accession>
<dbReference type="RefSeq" id="WP_089269946.1">
    <property type="nucleotide sequence ID" value="NZ_FZNN01000005.1"/>
</dbReference>
<dbReference type="InterPro" id="IPR010642">
    <property type="entry name" value="Invasion_prot_B"/>
</dbReference>
<dbReference type="Gene3D" id="2.60.40.1880">
    <property type="entry name" value="Invasion associated locus B (IalB) protein"/>
    <property type="match status" value="1"/>
</dbReference>
<protein>
    <submittedName>
        <fullName evidence="2">Invasion protein IalB, involved in pathogenesis</fullName>
    </submittedName>
</protein>
<feature type="signal peptide" evidence="1">
    <location>
        <begin position="1"/>
        <end position="30"/>
    </location>
</feature>
<organism evidence="2 3">
    <name type="scientific">Puniceibacterium sediminis</name>
    <dbReference type="NCBI Taxonomy" id="1608407"/>
    <lineage>
        <taxon>Bacteria</taxon>
        <taxon>Pseudomonadati</taxon>
        <taxon>Pseudomonadota</taxon>
        <taxon>Alphaproteobacteria</taxon>
        <taxon>Rhodobacterales</taxon>
        <taxon>Paracoccaceae</taxon>
        <taxon>Puniceibacterium</taxon>
    </lineage>
</organism>
<name>A0A238WGD4_9RHOB</name>
<dbReference type="OrthoDB" id="7856957at2"/>
<reference evidence="2 3" key="1">
    <citation type="submission" date="2017-06" db="EMBL/GenBank/DDBJ databases">
        <authorList>
            <person name="Kim H.J."/>
            <person name="Triplett B.A."/>
        </authorList>
    </citation>
    <scope>NUCLEOTIDE SEQUENCE [LARGE SCALE GENOMIC DNA]</scope>
    <source>
        <strain evidence="2 3">DSM 29052</strain>
    </source>
</reference>
<proteinExistence type="predicted"/>
<evidence type="ECO:0000313" key="3">
    <source>
        <dbReference type="Proteomes" id="UP000198417"/>
    </source>
</evidence>
<evidence type="ECO:0000313" key="2">
    <source>
        <dbReference type="EMBL" id="SNR44739.1"/>
    </source>
</evidence>
<keyword evidence="3" id="KW-1185">Reference proteome</keyword>
<dbReference type="Pfam" id="PF06776">
    <property type="entry name" value="IalB"/>
    <property type="match status" value="1"/>
</dbReference>
<sequence length="178" mass="19460">MLSHPKRAAWQSGTTVLVVLLLLLAGGARAQNTSDMEGFNETYSDWRITCPKAQACRMSQTIVQSATARDILLVRVFDGAQPTMLVTMPLGVLLSTGWQYRIDQSTQKVTPYEICDTSGCHTGLPLSRNMLNALKQGNALRITFLDSVQDPVRPEVSLMGFTKAWDALITASAAREDG</sequence>
<dbReference type="EMBL" id="FZNN01000005">
    <property type="protein sequence ID" value="SNR44739.1"/>
    <property type="molecule type" value="Genomic_DNA"/>
</dbReference>
<feature type="chain" id="PRO_5013348527" evidence="1">
    <location>
        <begin position="31"/>
        <end position="178"/>
    </location>
</feature>
<dbReference type="InterPro" id="IPR038696">
    <property type="entry name" value="IalB_sf"/>
</dbReference>
<dbReference type="Proteomes" id="UP000198417">
    <property type="component" value="Unassembled WGS sequence"/>
</dbReference>
<evidence type="ECO:0000256" key="1">
    <source>
        <dbReference type="SAM" id="SignalP"/>
    </source>
</evidence>
<keyword evidence="1" id="KW-0732">Signal</keyword>